<reference evidence="2 3" key="1">
    <citation type="submission" date="2018-01" db="EMBL/GenBank/DDBJ databases">
        <title>Genome characterization of the sugarcane-associated fungus Trichoderma ghanense CCMA-1212 and their application in lignocelulose bioconversion.</title>
        <authorList>
            <person name="Steindorff A.S."/>
            <person name="Mendes T.D."/>
            <person name="Vilela E.S.D."/>
            <person name="Rodrigues D.S."/>
            <person name="Formighieri E.F."/>
            <person name="Melo I.S."/>
            <person name="Favaro L.C.L."/>
        </authorList>
    </citation>
    <scope>NUCLEOTIDE SEQUENCE [LARGE SCALE GENOMIC DNA]</scope>
    <source>
        <strain evidence="2 3">CCMA-1212</strain>
    </source>
</reference>
<accession>A0ABY2GW10</accession>
<feature type="compositionally biased region" description="Basic and acidic residues" evidence="1">
    <location>
        <begin position="49"/>
        <end position="59"/>
    </location>
</feature>
<dbReference type="GeneID" id="300580374"/>
<organism evidence="2 3">
    <name type="scientific">Trichoderma ghanense</name>
    <dbReference type="NCBI Taxonomy" id="65468"/>
    <lineage>
        <taxon>Eukaryota</taxon>
        <taxon>Fungi</taxon>
        <taxon>Dikarya</taxon>
        <taxon>Ascomycota</taxon>
        <taxon>Pezizomycotina</taxon>
        <taxon>Sordariomycetes</taxon>
        <taxon>Hypocreomycetidae</taxon>
        <taxon>Hypocreales</taxon>
        <taxon>Hypocreaceae</taxon>
        <taxon>Trichoderma</taxon>
    </lineage>
</organism>
<dbReference type="Proteomes" id="UP001642720">
    <property type="component" value="Unassembled WGS sequence"/>
</dbReference>
<keyword evidence="3" id="KW-1185">Reference proteome</keyword>
<feature type="region of interest" description="Disordered" evidence="1">
    <location>
        <begin position="1"/>
        <end position="116"/>
    </location>
</feature>
<comment type="caution">
    <text evidence="2">The sequence shown here is derived from an EMBL/GenBank/DDBJ whole genome shotgun (WGS) entry which is preliminary data.</text>
</comment>
<gene>
    <name evidence="2" type="ORF">CCMA1212_008813</name>
</gene>
<evidence type="ECO:0000313" key="2">
    <source>
        <dbReference type="EMBL" id="TFA99461.1"/>
    </source>
</evidence>
<sequence>MTAVHRDFAGNKVQTNDGPAVAPPIPLQVFGNAVYGGTDNEGNAPTEGHQQDEANEERQSVLSITSLFRAPVGEGESSGSHSADAASVDQNPLGNPKGHSTGAGYAANPDMVADMA</sequence>
<evidence type="ECO:0000256" key="1">
    <source>
        <dbReference type="SAM" id="MobiDB-lite"/>
    </source>
</evidence>
<proteinExistence type="predicted"/>
<dbReference type="EMBL" id="PPTA01000014">
    <property type="protein sequence ID" value="TFA99461.1"/>
    <property type="molecule type" value="Genomic_DNA"/>
</dbReference>
<protein>
    <submittedName>
        <fullName evidence="2">Uncharacterized protein</fullName>
    </submittedName>
</protein>
<name>A0ABY2GW10_9HYPO</name>
<dbReference type="RefSeq" id="XP_073555663.1">
    <property type="nucleotide sequence ID" value="XM_073705924.1"/>
</dbReference>
<evidence type="ECO:0000313" key="3">
    <source>
        <dbReference type="Proteomes" id="UP001642720"/>
    </source>
</evidence>